<dbReference type="HOGENOM" id="CLU_575101_0_0_1"/>
<dbReference type="KEGG" id="scm:SCHCO_02492396"/>
<gene>
    <name evidence="2" type="ORF">SCHCODRAFT_107464</name>
</gene>
<feature type="non-terminal residue" evidence="2">
    <location>
        <position position="475"/>
    </location>
</feature>
<sequence length="475" mass="51761">MEIQRDGADSAFFARFAPSRVFLTPVTGHTPPRASFASRLWARERSSRSSRRAVHAESQDSVTRRQAPGGPVSSRPTSRTRSSHPASGNGGRLNARALRIFPNLPTLLGRVPAARRRGHVHLMADFGLEDAAEVFIPATFSLPSTPPHDYHDPLLSSFAFKINLHICESLFLPRTINRHQTHSPRLVALSPRSTSQLGSEDASSAPYKTNRAGCGRSLRTDLALPVVRYQVFIFARPHEVIGDDDAVSCRASRRHRAGDLTNVLRPFSATTLDDDAQHFKSSARSATLTPTPLYPAPLVAHLRLDRAPRPLLPQERLIPGPRPTPVTPLSTTAASRRLHASFAAGLRGEAVSPITTICRHPLAMDIRVRHACAAAAVVPAELCTIKPSQFYKHKLDEGMLLTRSSLTRTSNTLPYPSPLTLPLHRYSFFLAPSPTPSVSLLPSLASSQSGGGTTFSSPRHPSEDGLAPTRLQKSR</sequence>
<dbReference type="AlphaFoldDB" id="D8PYA6"/>
<feature type="region of interest" description="Disordered" evidence="1">
    <location>
        <begin position="47"/>
        <end position="94"/>
    </location>
</feature>
<dbReference type="Proteomes" id="UP000007431">
    <property type="component" value="Unassembled WGS sequence"/>
</dbReference>
<feature type="region of interest" description="Disordered" evidence="1">
    <location>
        <begin position="441"/>
        <end position="475"/>
    </location>
</feature>
<keyword evidence="3" id="KW-1185">Reference proteome</keyword>
<reference evidence="2 3" key="1">
    <citation type="journal article" date="2010" name="Nat. Biotechnol.">
        <title>Genome sequence of the model mushroom Schizophyllum commune.</title>
        <authorList>
            <person name="Ohm R.A."/>
            <person name="de Jong J.F."/>
            <person name="Lugones L.G."/>
            <person name="Aerts A."/>
            <person name="Kothe E."/>
            <person name="Stajich J.E."/>
            <person name="de Vries R.P."/>
            <person name="Record E."/>
            <person name="Levasseur A."/>
            <person name="Baker S.E."/>
            <person name="Bartholomew K.A."/>
            <person name="Coutinho P.M."/>
            <person name="Erdmann S."/>
            <person name="Fowler T.J."/>
            <person name="Gathman A.C."/>
            <person name="Lombard V."/>
            <person name="Henrissat B."/>
            <person name="Knabe N."/>
            <person name="Kuees U."/>
            <person name="Lilly W.W."/>
            <person name="Lindquist E."/>
            <person name="Lucas S."/>
            <person name="Magnuson J.K."/>
            <person name="Piumi F."/>
            <person name="Raudaskoski M."/>
            <person name="Salamov A."/>
            <person name="Schmutz J."/>
            <person name="Schwarze F.W.M.R."/>
            <person name="vanKuyk P.A."/>
            <person name="Horton J.S."/>
            <person name="Grigoriev I.V."/>
            <person name="Woesten H.A.B."/>
        </authorList>
    </citation>
    <scope>NUCLEOTIDE SEQUENCE [LARGE SCALE GENOMIC DNA]</scope>
    <source>
        <strain evidence="3">H4-8 / FGSC 9210</strain>
    </source>
</reference>
<accession>D8PYA6</accession>
<feature type="region of interest" description="Disordered" evidence="1">
    <location>
        <begin position="183"/>
        <end position="209"/>
    </location>
</feature>
<dbReference type="VEuPathDB" id="FungiDB:SCHCODRAFT_02492396"/>
<organism evidence="3">
    <name type="scientific">Schizophyllum commune (strain H4-8 / FGSC 9210)</name>
    <name type="common">Split gill fungus</name>
    <dbReference type="NCBI Taxonomy" id="578458"/>
    <lineage>
        <taxon>Eukaryota</taxon>
        <taxon>Fungi</taxon>
        <taxon>Dikarya</taxon>
        <taxon>Basidiomycota</taxon>
        <taxon>Agaricomycotina</taxon>
        <taxon>Agaricomycetes</taxon>
        <taxon>Agaricomycetidae</taxon>
        <taxon>Agaricales</taxon>
        <taxon>Schizophyllaceae</taxon>
        <taxon>Schizophyllum</taxon>
    </lineage>
</organism>
<dbReference type="GeneID" id="9596991"/>
<name>D8PYA6_SCHCM</name>
<protein>
    <submittedName>
        <fullName evidence="2">Uncharacterized protein</fullName>
    </submittedName>
</protein>
<proteinExistence type="predicted"/>
<dbReference type="EMBL" id="GL377304">
    <property type="protein sequence ID" value="EFI99215.1"/>
    <property type="molecule type" value="Genomic_DNA"/>
</dbReference>
<evidence type="ECO:0000256" key="1">
    <source>
        <dbReference type="SAM" id="MobiDB-lite"/>
    </source>
</evidence>
<evidence type="ECO:0000313" key="2">
    <source>
        <dbReference type="EMBL" id="EFI99215.1"/>
    </source>
</evidence>
<evidence type="ECO:0000313" key="3">
    <source>
        <dbReference type="Proteomes" id="UP000007431"/>
    </source>
</evidence>
<feature type="compositionally biased region" description="Polar residues" evidence="1">
    <location>
        <begin position="191"/>
        <end position="202"/>
    </location>
</feature>
<dbReference type="InParanoid" id="D8PYA6"/>
<dbReference type="RefSeq" id="XP_003034118.1">
    <property type="nucleotide sequence ID" value="XM_003034072.1"/>
</dbReference>